<dbReference type="PROSITE" id="PS50943">
    <property type="entry name" value="HTH_CROC1"/>
    <property type="match status" value="1"/>
</dbReference>
<feature type="domain" description="HTH cro/C1-type" evidence="5">
    <location>
        <begin position="6"/>
        <end position="50"/>
    </location>
</feature>
<dbReference type="PANTHER" id="PTHR30146:SF109">
    <property type="entry name" value="HTH-TYPE TRANSCRIPTIONAL REGULATOR GALS"/>
    <property type="match status" value="1"/>
</dbReference>
<keyword evidence="3" id="KW-0804">Transcription</keyword>
<comment type="caution">
    <text evidence="6">The sequence shown here is derived from an EMBL/GenBank/DDBJ whole genome shotgun (WGS) entry which is preliminary data.</text>
</comment>
<dbReference type="SUPFAM" id="SSF53822">
    <property type="entry name" value="Periplasmic binding protein-like I"/>
    <property type="match status" value="1"/>
</dbReference>
<proteinExistence type="predicted"/>
<dbReference type="PROSITE" id="PS50932">
    <property type="entry name" value="HTH_LACI_2"/>
    <property type="match status" value="1"/>
</dbReference>
<dbReference type="InterPro" id="IPR028082">
    <property type="entry name" value="Peripla_BP_I"/>
</dbReference>
<dbReference type="CDD" id="cd01392">
    <property type="entry name" value="HTH_LacI"/>
    <property type="match status" value="1"/>
</dbReference>
<dbReference type="PANTHER" id="PTHR30146">
    <property type="entry name" value="LACI-RELATED TRANSCRIPTIONAL REPRESSOR"/>
    <property type="match status" value="1"/>
</dbReference>
<evidence type="ECO:0000259" key="4">
    <source>
        <dbReference type="PROSITE" id="PS50932"/>
    </source>
</evidence>
<reference evidence="6 7" key="1">
    <citation type="submission" date="2018-05" db="EMBL/GenBank/DDBJ databases">
        <title>The Hungate 1000. A catalogue of reference genomes from the rumen microbiome.</title>
        <authorList>
            <person name="Kelly W."/>
        </authorList>
    </citation>
    <scope>NUCLEOTIDE SEQUENCE [LARGE SCALE GENOMIC DNA]</scope>
    <source>
        <strain evidence="6 7">NLAE-zl-C242</strain>
    </source>
</reference>
<dbReference type="Pfam" id="PF00356">
    <property type="entry name" value="LacI"/>
    <property type="match status" value="1"/>
</dbReference>
<organism evidence="6 7">
    <name type="scientific">Faecalicatena orotica</name>
    <dbReference type="NCBI Taxonomy" id="1544"/>
    <lineage>
        <taxon>Bacteria</taxon>
        <taxon>Bacillati</taxon>
        <taxon>Bacillota</taxon>
        <taxon>Clostridia</taxon>
        <taxon>Lachnospirales</taxon>
        <taxon>Lachnospiraceae</taxon>
        <taxon>Faecalicatena</taxon>
    </lineage>
</organism>
<dbReference type="GO" id="GO:0000976">
    <property type="term" value="F:transcription cis-regulatory region binding"/>
    <property type="evidence" value="ECO:0007669"/>
    <property type="project" value="TreeGrafter"/>
</dbReference>
<keyword evidence="2" id="KW-0238">DNA-binding</keyword>
<gene>
    <name evidence="6" type="ORF">A8806_102129</name>
</gene>
<dbReference type="InterPro" id="IPR001387">
    <property type="entry name" value="Cro/C1-type_HTH"/>
</dbReference>
<accession>A0A2Y9BAJ4</accession>
<evidence type="ECO:0000256" key="2">
    <source>
        <dbReference type="ARBA" id="ARBA00023125"/>
    </source>
</evidence>
<dbReference type="SUPFAM" id="SSF47413">
    <property type="entry name" value="lambda repressor-like DNA-binding domains"/>
    <property type="match status" value="1"/>
</dbReference>
<sequence>MSTIFDVAKAAGVSKSTVSRVLNGEDGVKEETRIAVEKAIKELKYSPSYFAQGIRTGRTKTIAMMVPEYTNIFYSEMFRGVEDVALEYGYMVLVCNTERHANAEIEYTKELLKRKVDGIIYNTYSNSEAMLNYLKELSRQLPVVFTNKIFSESDDVAYVYTDGFKGNRRAVHYLYEHGRHKIGYIRNTSDISVIEERYEGYLQGLKDCGLPYREEFVYRITQKKEPDYIKLGHEAAEYFIGLEERPDAILAAIDTLAIGCVQHLQKKGVRIPEDMNIIGFDNISLSEMIEPPLTTISQPIRRMGQKAAEIVIAKIEGRETEDHIVFDGELIVRETTN</sequence>
<dbReference type="RefSeq" id="WP_181368582.1">
    <property type="nucleotide sequence ID" value="NZ_BAAACK010000006.1"/>
</dbReference>
<dbReference type="InterPro" id="IPR001761">
    <property type="entry name" value="Peripla_BP/Lac1_sug-bd_dom"/>
</dbReference>
<evidence type="ECO:0000256" key="3">
    <source>
        <dbReference type="ARBA" id="ARBA00023163"/>
    </source>
</evidence>
<evidence type="ECO:0000313" key="6">
    <source>
        <dbReference type="EMBL" id="PWJ31273.1"/>
    </source>
</evidence>
<dbReference type="PROSITE" id="PS00356">
    <property type="entry name" value="HTH_LACI_1"/>
    <property type="match status" value="1"/>
</dbReference>
<dbReference type="Pfam" id="PF00532">
    <property type="entry name" value="Peripla_BP_1"/>
    <property type="match status" value="1"/>
</dbReference>
<dbReference type="InterPro" id="IPR010982">
    <property type="entry name" value="Lambda_DNA-bd_dom_sf"/>
</dbReference>
<protein>
    <submittedName>
        <fullName evidence="6">LacI family transcriptional regulator</fullName>
    </submittedName>
</protein>
<keyword evidence="7" id="KW-1185">Reference proteome</keyword>
<evidence type="ECO:0000256" key="1">
    <source>
        <dbReference type="ARBA" id="ARBA00023015"/>
    </source>
</evidence>
<dbReference type="Gene3D" id="1.10.260.40">
    <property type="entry name" value="lambda repressor-like DNA-binding domains"/>
    <property type="match status" value="1"/>
</dbReference>
<name>A0A2Y9BAJ4_9FIRM</name>
<keyword evidence="1" id="KW-0805">Transcription regulation</keyword>
<dbReference type="EMBL" id="QGDL01000002">
    <property type="protein sequence ID" value="PWJ31273.1"/>
    <property type="molecule type" value="Genomic_DNA"/>
</dbReference>
<evidence type="ECO:0000313" key="7">
    <source>
        <dbReference type="Proteomes" id="UP000245845"/>
    </source>
</evidence>
<dbReference type="SMART" id="SM00354">
    <property type="entry name" value="HTH_LACI"/>
    <property type="match status" value="1"/>
</dbReference>
<feature type="domain" description="HTH lacI-type" evidence="4">
    <location>
        <begin position="2"/>
        <end position="56"/>
    </location>
</feature>
<dbReference type="CDD" id="cd06267">
    <property type="entry name" value="PBP1_LacI_sugar_binding-like"/>
    <property type="match status" value="1"/>
</dbReference>
<dbReference type="GO" id="GO:0003700">
    <property type="term" value="F:DNA-binding transcription factor activity"/>
    <property type="evidence" value="ECO:0007669"/>
    <property type="project" value="TreeGrafter"/>
</dbReference>
<dbReference type="PRINTS" id="PR00036">
    <property type="entry name" value="HTHLACI"/>
</dbReference>
<dbReference type="Gene3D" id="3.40.50.2300">
    <property type="match status" value="2"/>
</dbReference>
<dbReference type="AlphaFoldDB" id="A0A2Y9BAJ4"/>
<dbReference type="InterPro" id="IPR000843">
    <property type="entry name" value="HTH_LacI"/>
</dbReference>
<evidence type="ECO:0000259" key="5">
    <source>
        <dbReference type="PROSITE" id="PS50943"/>
    </source>
</evidence>
<dbReference type="Proteomes" id="UP000245845">
    <property type="component" value="Unassembled WGS sequence"/>
</dbReference>